<dbReference type="SUPFAM" id="SSF81901">
    <property type="entry name" value="HCP-like"/>
    <property type="match status" value="1"/>
</dbReference>
<evidence type="ECO:0000256" key="1">
    <source>
        <dbReference type="SAM" id="Coils"/>
    </source>
</evidence>
<dbReference type="AlphaFoldDB" id="A9KLH6"/>
<dbReference type="EMBL" id="CP000885">
    <property type="protein sequence ID" value="ABX41305.1"/>
    <property type="molecule type" value="Genomic_DNA"/>
</dbReference>
<sequence length="337" mass="39072">MGDYNYFKLSLLAEDGDLGAMIDLARYALSIKKYDLAFECISKAVMLSDYIDSSRTIEAYEEYASLHINGRGCEKSAFMAAFCYYSIYILGEKTYHDKLTSFVSIYKAELINEVQYKLVIAQIEINSIGAHILPRKDYNFFIYLLKELSFSSIEITQFTQGVEILDVDIEKISDVGNTFEVIYFKKQAMNYINKCFTDLKEKQEALKQEFNKSNEEENQMNIIKSFEDRAKNLKNNLSSSYSTLGDTAQVIEENYYAAYNYYNGICFGSKDSYDKLNGIIDKKDVYTGLNQRIQELFSFISGNKDIKFETNEFDFILFLMKYYDFQEKDIKAVDSTL</sequence>
<keyword evidence="3" id="KW-1185">Reference proteome</keyword>
<name>A9KLH6_LACP7</name>
<dbReference type="KEGG" id="cpy:Cphy_0920"/>
<organism evidence="2 3">
    <name type="scientific">Lachnoclostridium phytofermentans (strain ATCC 700394 / DSM 18823 / ISDg)</name>
    <name type="common">Clostridium phytofermentans</name>
    <dbReference type="NCBI Taxonomy" id="357809"/>
    <lineage>
        <taxon>Bacteria</taxon>
        <taxon>Bacillati</taxon>
        <taxon>Bacillota</taxon>
        <taxon>Clostridia</taxon>
        <taxon>Lachnospirales</taxon>
        <taxon>Lachnospiraceae</taxon>
    </lineage>
</organism>
<evidence type="ECO:0000313" key="3">
    <source>
        <dbReference type="Proteomes" id="UP000000370"/>
    </source>
</evidence>
<evidence type="ECO:0000313" key="2">
    <source>
        <dbReference type="EMBL" id="ABX41305.1"/>
    </source>
</evidence>
<feature type="coiled-coil region" evidence="1">
    <location>
        <begin position="196"/>
        <end position="236"/>
    </location>
</feature>
<dbReference type="Proteomes" id="UP000000370">
    <property type="component" value="Chromosome"/>
</dbReference>
<dbReference type="RefSeq" id="WP_012198951.1">
    <property type="nucleotide sequence ID" value="NC_010001.1"/>
</dbReference>
<accession>A9KLH6</accession>
<reference evidence="3" key="1">
    <citation type="submission" date="2007-11" db="EMBL/GenBank/DDBJ databases">
        <title>Complete genome sequence of Clostridium phytofermentans ISDg.</title>
        <authorList>
            <person name="Leschine S.B."/>
            <person name="Warnick T.A."/>
            <person name="Blanchard J.L."/>
            <person name="Schnell D.J."/>
            <person name="Petit E.L."/>
            <person name="LaTouf W.G."/>
            <person name="Copeland A."/>
            <person name="Lucas S."/>
            <person name="Lapidus A."/>
            <person name="Barry K."/>
            <person name="Glavina del Rio T."/>
            <person name="Dalin E."/>
            <person name="Tice H."/>
            <person name="Pitluck S."/>
            <person name="Kiss H."/>
            <person name="Brettin T."/>
            <person name="Bruce D."/>
            <person name="Detter J.C."/>
            <person name="Han C."/>
            <person name="Kuske C."/>
            <person name="Schmutz J."/>
            <person name="Larimer F."/>
            <person name="Land M."/>
            <person name="Hauser L."/>
            <person name="Kyrpides N."/>
            <person name="Kim E.A."/>
            <person name="Richardson P."/>
        </authorList>
    </citation>
    <scope>NUCLEOTIDE SEQUENCE [LARGE SCALE GENOMIC DNA]</scope>
    <source>
        <strain evidence="3">ATCC 700394 / DSM 18823 / ISDg</strain>
    </source>
</reference>
<proteinExistence type="predicted"/>
<protein>
    <submittedName>
        <fullName evidence="2">Uncharacterized protein</fullName>
    </submittedName>
</protein>
<dbReference type="HOGENOM" id="CLU_823109_0_0_9"/>
<gene>
    <name evidence="2" type="ordered locus">Cphy_0920</name>
</gene>
<keyword evidence="1" id="KW-0175">Coiled coil</keyword>